<dbReference type="InterPro" id="IPR000436">
    <property type="entry name" value="Sushi_SCR_CCP_dom"/>
</dbReference>
<sequence>MTAMIVSSHCNPYPCILITSIGVFNCVLMSLVFECLKPGLPNTVFDPSLSSYYDDETVNVLCVAHLVLLTGETRLTCREGRWTGEYPVCGLPKYVQKVYIDYYKFGGTPQYSISTVEQCLETCANTESCVAIDWKNGWCYHISDTSCRLYKRNGAFHYRLARAVESCIDFSCSSCSGSGGCIQSLKYNNERGVHYNETTCGCHLGHTGETCSQRSCQAPAALQHQTRSELPGIVQVGNTVTYDCDHGFRFPDYTVQMALTCQEDGMLPI</sequence>
<dbReference type="Proteomes" id="UP000085678">
    <property type="component" value="Unplaced"/>
</dbReference>
<feature type="disulfide bond" evidence="2">
    <location>
        <begin position="62"/>
        <end position="89"/>
    </location>
</feature>
<keyword evidence="6" id="KW-1185">Reference proteome</keyword>
<dbReference type="KEGG" id="lak:106170105"/>
<keyword evidence="1 2" id="KW-1015">Disulfide bond</keyword>
<dbReference type="Pfam" id="PF00084">
    <property type="entry name" value="Sushi"/>
    <property type="match status" value="2"/>
</dbReference>
<evidence type="ECO:0000313" key="7">
    <source>
        <dbReference type="RefSeq" id="XP_013405303.1"/>
    </source>
</evidence>
<dbReference type="RefSeq" id="XP_013405303.1">
    <property type="nucleotide sequence ID" value="XM_013549849.1"/>
</dbReference>
<proteinExistence type="predicted"/>
<dbReference type="SUPFAM" id="SSF57535">
    <property type="entry name" value="Complement control module/SCR domain"/>
    <property type="match status" value="2"/>
</dbReference>
<feature type="transmembrane region" description="Helical" evidence="3">
    <location>
        <begin position="12"/>
        <end position="33"/>
    </location>
</feature>
<dbReference type="PROSITE" id="PS50923">
    <property type="entry name" value="SUSHI"/>
    <property type="match status" value="1"/>
</dbReference>
<dbReference type="InterPro" id="IPR035976">
    <property type="entry name" value="Sushi/SCR/CCP_sf"/>
</dbReference>
<dbReference type="AlphaFoldDB" id="A0A1S3J4U5"/>
<evidence type="ECO:0000259" key="4">
    <source>
        <dbReference type="PROSITE" id="PS50923"/>
    </source>
</evidence>
<keyword evidence="3" id="KW-0812">Transmembrane</keyword>
<evidence type="ECO:0000313" key="6">
    <source>
        <dbReference type="Proteomes" id="UP000085678"/>
    </source>
</evidence>
<accession>A0A1S3J4U5</accession>
<evidence type="ECO:0000256" key="2">
    <source>
        <dbReference type="PROSITE-ProRule" id="PRU00302"/>
    </source>
</evidence>
<protein>
    <submittedName>
        <fullName evidence="7">Uncharacterized protein LOC106170105</fullName>
    </submittedName>
</protein>
<feature type="domain" description="Sushi" evidence="4">
    <location>
        <begin position="33"/>
        <end position="91"/>
    </location>
</feature>
<reference evidence="7" key="1">
    <citation type="submission" date="2025-08" db="UniProtKB">
        <authorList>
            <consortium name="RefSeq"/>
        </authorList>
    </citation>
    <scope>IDENTIFICATION</scope>
    <source>
        <tissue evidence="7">Gonads</tissue>
    </source>
</reference>
<dbReference type="Gene3D" id="2.10.70.10">
    <property type="entry name" value="Complement Module, domain 1"/>
    <property type="match status" value="2"/>
</dbReference>
<organism evidence="6 7">
    <name type="scientific">Lingula anatina</name>
    <name type="common">Brachiopod</name>
    <name type="synonym">Lingula unguis</name>
    <dbReference type="NCBI Taxonomy" id="7574"/>
    <lineage>
        <taxon>Eukaryota</taxon>
        <taxon>Metazoa</taxon>
        <taxon>Spiralia</taxon>
        <taxon>Lophotrochozoa</taxon>
        <taxon>Brachiopoda</taxon>
        <taxon>Linguliformea</taxon>
        <taxon>Lingulata</taxon>
        <taxon>Lingulida</taxon>
        <taxon>Linguloidea</taxon>
        <taxon>Lingulidae</taxon>
        <taxon>Lingula</taxon>
    </lineage>
</organism>
<dbReference type="InterPro" id="IPR003609">
    <property type="entry name" value="Pan_app"/>
</dbReference>
<name>A0A1S3J4U5_LINAN</name>
<evidence type="ECO:0000256" key="1">
    <source>
        <dbReference type="ARBA" id="ARBA00023157"/>
    </source>
</evidence>
<keyword evidence="3" id="KW-1133">Transmembrane helix</keyword>
<dbReference type="SMART" id="SM00032">
    <property type="entry name" value="CCP"/>
    <property type="match status" value="1"/>
</dbReference>
<evidence type="ECO:0000259" key="5">
    <source>
        <dbReference type="PROSITE" id="PS50948"/>
    </source>
</evidence>
<evidence type="ECO:0000256" key="3">
    <source>
        <dbReference type="SAM" id="Phobius"/>
    </source>
</evidence>
<dbReference type="GeneID" id="106170105"/>
<keyword evidence="3" id="KW-0472">Membrane</keyword>
<dbReference type="InParanoid" id="A0A1S3J4U5"/>
<gene>
    <name evidence="7" type="primary">LOC106170105</name>
</gene>
<dbReference type="PROSITE" id="PS50948">
    <property type="entry name" value="PAN"/>
    <property type="match status" value="1"/>
</dbReference>
<comment type="caution">
    <text evidence="2">Lacks conserved residue(s) required for the propagation of feature annotation.</text>
</comment>
<feature type="domain" description="Apple" evidence="5">
    <location>
        <begin position="89"/>
        <end position="175"/>
    </location>
</feature>
<keyword evidence="2" id="KW-0768">Sushi</keyword>